<comment type="caution">
    <text evidence="2">The sequence shown here is derived from an EMBL/GenBank/DDBJ whole genome shotgun (WGS) entry which is preliminary data.</text>
</comment>
<feature type="transmembrane region" description="Helical" evidence="1">
    <location>
        <begin position="38"/>
        <end position="57"/>
    </location>
</feature>
<proteinExistence type="predicted"/>
<organism evidence="2 3">
    <name type="scientific">Hibiscus syriacus</name>
    <name type="common">Rose of Sharon</name>
    <dbReference type="NCBI Taxonomy" id="106335"/>
    <lineage>
        <taxon>Eukaryota</taxon>
        <taxon>Viridiplantae</taxon>
        <taxon>Streptophyta</taxon>
        <taxon>Embryophyta</taxon>
        <taxon>Tracheophyta</taxon>
        <taxon>Spermatophyta</taxon>
        <taxon>Magnoliopsida</taxon>
        <taxon>eudicotyledons</taxon>
        <taxon>Gunneridae</taxon>
        <taxon>Pentapetalae</taxon>
        <taxon>rosids</taxon>
        <taxon>malvids</taxon>
        <taxon>Malvales</taxon>
        <taxon>Malvaceae</taxon>
        <taxon>Malvoideae</taxon>
        <taxon>Hibiscus</taxon>
    </lineage>
</organism>
<dbReference type="PANTHER" id="PTHR36353:SF1">
    <property type="entry name" value="TRANSMEMBRANE PROTEIN"/>
    <property type="match status" value="1"/>
</dbReference>
<name>A0A6A2YIN6_HIBSY</name>
<dbReference type="EMBL" id="VEPZ02001378">
    <property type="protein sequence ID" value="KAE8676517.1"/>
    <property type="molecule type" value="Genomic_DNA"/>
</dbReference>
<dbReference type="Proteomes" id="UP000436088">
    <property type="component" value="Unassembled WGS sequence"/>
</dbReference>
<reference evidence="2" key="1">
    <citation type="submission" date="2019-09" db="EMBL/GenBank/DDBJ databases">
        <title>Draft genome information of white flower Hibiscus syriacus.</title>
        <authorList>
            <person name="Kim Y.-M."/>
        </authorList>
    </citation>
    <scope>NUCLEOTIDE SEQUENCE [LARGE SCALE GENOMIC DNA]</scope>
    <source>
        <strain evidence="2">YM2019G1</strain>
    </source>
</reference>
<dbReference type="PANTHER" id="PTHR36353">
    <property type="entry name" value="TRANSMEMBRANE PROTEIN"/>
    <property type="match status" value="1"/>
</dbReference>
<evidence type="ECO:0000313" key="2">
    <source>
        <dbReference type="EMBL" id="KAE8676517.1"/>
    </source>
</evidence>
<keyword evidence="1" id="KW-1133">Transmembrane helix</keyword>
<sequence length="80" mass="9167">MLSQAIQIKCYEAILGGSFATLVLTFIGGELFVNVVQAALEVYFMVAWLIFYFVVWFREANAEGRRYGRRELEVLIDGPR</sequence>
<feature type="transmembrane region" description="Helical" evidence="1">
    <location>
        <begin position="12"/>
        <end position="32"/>
    </location>
</feature>
<gene>
    <name evidence="2" type="ORF">F3Y22_tig00111587pilonHSYRG00098</name>
</gene>
<accession>A0A6A2YIN6</accession>
<keyword evidence="1" id="KW-0472">Membrane</keyword>
<dbReference type="InterPro" id="IPR056715">
    <property type="entry name" value="DUF7813"/>
</dbReference>
<dbReference type="AlphaFoldDB" id="A0A6A2YIN6"/>
<dbReference type="Pfam" id="PF25105">
    <property type="entry name" value="DUF7813"/>
    <property type="match status" value="1"/>
</dbReference>
<keyword evidence="1" id="KW-0812">Transmembrane</keyword>
<evidence type="ECO:0000256" key="1">
    <source>
        <dbReference type="SAM" id="Phobius"/>
    </source>
</evidence>
<evidence type="ECO:0000313" key="3">
    <source>
        <dbReference type="Proteomes" id="UP000436088"/>
    </source>
</evidence>
<protein>
    <submittedName>
        <fullName evidence="2">Uncharacterized protein</fullName>
    </submittedName>
</protein>
<keyword evidence="3" id="KW-1185">Reference proteome</keyword>